<evidence type="ECO:0000313" key="6">
    <source>
        <dbReference type="Proteomes" id="UP000025227"/>
    </source>
</evidence>
<evidence type="ECO:0000256" key="2">
    <source>
        <dbReference type="ARBA" id="ARBA00022692"/>
    </source>
</evidence>
<keyword evidence="3 5" id="KW-1133">Transmembrane helix</keyword>
<keyword evidence="6" id="KW-1185">Reference proteome</keyword>
<accession>A0A7I4YU14</accession>
<sequence length="246" mass="27217">MEQPRVFPVDAPVEAAIDGKNFSFSEQSIRSRFVARVFILVSLMFAIVTVMCAMPFIFPAFMVWVQNNMVFLFVAMGIFVVVALVLMCSTSVRRSYPLNLIALGVFTLAAGYMTMATASAFNVQSVLLALCITTCSSAAIIFFAMFIKKDLTSLIGIAYVLGTTLMFFGFTAIIACFAFNVPFLYTVYAALGALLSMLYLAIDTQLLMGGRQFELSPEEYIFAAMQIFLDILNIFLFVLQIFGKTN</sequence>
<dbReference type="WBParaSite" id="HCON_00140380-00001">
    <property type="protein sequence ID" value="HCON_00140380-00001"/>
    <property type="gene ID" value="HCON_00140380"/>
</dbReference>
<dbReference type="OMA" id="ALITFPW"/>
<dbReference type="GO" id="GO:0005783">
    <property type="term" value="C:endoplasmic reticulum"/>
    <property type="evidence" value="ECO:0007669"/>
    <property type="project" value="TreeGrafter"/>
</dbReference>
<feature type="transmembrane region" description="Helical" evidence="5">
    <location>
        <begin position="220"/>
        <end position="242"/>
    </location>
</feature>
<evidence type="ECO:0000256" key="1">
    <source>
        <dbReference type="ARBA" id="ARBA00004141"/>
    </source>
</evidence>
<protein>
    <submittedName>
        <fullName evidence="7">N-methyl-D-aspartate receptor-associated protein</fullName>
    </submittedName>
</protein>
<dbReference type="PANTHER" id="PTHR23291:SF127">
    <property type="entry name" value="PROTEIN LIFEGUARD 1-LIKE"/>
    <property type="match status" value="1"/>
</dbReference>
<feature type="transmembrane region" description="Helical" evidence="5">
    <location>
        <begin position="70"/>
        <end position="88"/>
    </location>
</feature>
<keyword evidence="4 5" id="KW-0472">Membrane</keyword>
<dbReference type="GO" id="GO:0016020">
    <property type="term" value="C:membrane"/>
    <property type="evidence" value="ECO:0007669"/>
    <property type="project" value="UniProtKB-SubCell"/>
</dbReference>
<dbReference type="OrthoDB" id="7933078at2759"/>
<feature type="transmembrane region" description="Helical" evidence="5">
    <location>
        <begin position="33"/>
        <end position="58"/>
    </location>
</feature>
<evidence type="ECO:0000256" key="4">
    <source>
        <dbReference type="ARBA" id="ARBA00023136"/>
    </source>
</evidence>
<feature type="transmembrane region" description="Helical" evidence="5">
    <location>
        <begin position="154"/>
        <end position="181"/>
    </location>
</feature>
<dbReference type="PANTHER" id="PTHR23291">
    <property type="entry name" value="BAX INHIBITOR-RELATED"/>
    <property type="match status" value="1"/>
</dbReference>
<feature type="transmembrane region" description="Helical" evidence="5">
    <location>
        <begin position="187"/>
        <end position="208"/>
    </location>
</feature>
<name>A0A7I4YU14_HAECO</name>
<proteinExistence type="inferred from homology"/>
<evidence type="ECO:0000256" key="3">
    <source>
        <dbReference type="ARBA" id="ARBA00022989"/>
    </source>
</evidence>
<keyword evidence="2 5" id="KW-0812">Transmembrane</keyword>
<evidence type="ECO:0000313" key="7">
    <source>
        <dbReference type="WBParaSite" id="HCON_00140380-00001"/>
    </source>
</evidence>
<dbReference type="Proteomes" id="UP000025227">
    <property type="component" value="Unplaced"/>
</dbReference>
<dbReference type="Pfam" id="PF01027">
    <property type="entry name" value="Bax1-I"/>
    <property type="match status" value="1"/>
</dbReference>
<dbReference type="GO" id="GO:0005794">
    <property type="term" value="C:Golgi apparatus"/>
    <property type="evidence" value="ECO:0007669"/>
    <property type="project" value="TreeGrafter"/>
</dbReference>
<evidence type="ECO:0000256" key="5">
    <source>
        <dbReference type="RuleBase" id="RU004379"/>
    </source>
</evidence>
<comment type="similarity">
    <text evidence="5">Belongs to the BI1 family.</text>
</comment>
<organism evidence="6 7">
    <name type="scientific">Haemonchus contortus</name>
    <name type="common">Barber pole worm</name>
    <dbReference type="NCBI Taxonomy" id="6289"/>
    <lineage>
        <taxon>Eukaryota</taxon>
        <taxon>Metazoa</taxon>
        <taxon>Ecdysozoa</taxon>
        <taxon>Nematoda</taxon>
        <taxon>Chromadorea</taxon>
        <taxon>Rhabditida</taxon>
        <taxon>Rhabditina</taxon>
        <taxon>Rhabditomorpha</taxon>
        <taxon>Strongyloidea</taxon>
        <taxon>Trichostrongylidae</taxon>
        <taxon>Haemonchus</taxon>
    </lineage>
</organism>
<comment type="subcellular location">
    <subcellularLocation>
        <location evidence="1">Membrane</location>
        <topology evidence="1">Multi-pass membrane protein</topology>
    </subcellularLocation>
</comment>
<feature type="transmembrane region" description="Helical" evidence="5">
    <location>
        <begin position="100"/>
        <end position="121"/>
    </location>
</feature>
<dbReference type="InterPro" id="IPR006214">
    <property type="entry name" value="Bax_inhibitor_1-related"/>
</dbReference>
<dbReference type="AlphaFoldDB" id="A0A7I4YU14"/>
<reference evidence="7" key="1">
    <citation type="submission" date="2020-12" db="UniProtKB">
        <authorList>
            <consortium name="WormBaseParasite"/>
        </authorList>
    </citation>
    <scope>IDENTIFICATION</scope>
    <source>
        <strain evidence="7">MHco3</strain>
    </source>
</reference>
<dbReference type="GO" id="GO:2001234">
    <property type="term" value="P:negative regulation of apoptotic signaling pathway"/>
    <property type="evidence" value="ECO:0007669"/>
    <property type="project" value="TreeGrafter"/>
</dbReference>
<feature type="transmembrane region" description="Helical" evidence="5">
    <location>
        <begin position="127"/>
        <end position="147"/>
    </location>
</feature>